<keyword evidence="3" id="KW-1185">Reference proteome</keyword>
<dbReference type="OrthoDB" id="5341873at2759"/>
<evidence type="ECO:0000313" key="2">
    <source>
        <dbReference type="EMBL" id="TGZ79305.1"/>
    </source>
</evidence>
<organism evidence="2 3">
    <name type="scientific">Ascodesmis nigricans</name>
    <dbReference type="NCBI Taxonomy" id="341454"/>
    <lineage>
        <taxon>Eukaryota</taxon>
        <taxon>Fungi</taxon>
        <taxon>Dikarya</taxon>
        <taxon>Ascomycota</taxon>
        <taxon>Pezizomycotina</taxon>
        <taxon>Pezizomycetes</taxon>
        <taxon>Pezizales</taxon>
        <taxon>Ascodesmidaceae</taxon>
        <taxon>Ascodesmis</taxon>
    </lineage>
</organism>
<accession>A0A4S2MQE6</accession>
<evidence type="ECO:0000256" key="1">
    <source>
        <dbReference type="SAM" id="Phobius"/>
    </source>
</evidence>
<sequence length="90" mass="10189">MAPNLWGRLTNPKNAILAFAGIITAASMLAIFTDTPIFPPIAEPTGDDPETWSTFELREWLRRRDLEPVDISSRAELVELVRRHMRGAQE</sequence>
<dbReference type="InParanoid" id="A0A4S2MQE6"/>
<gene>
    <name evidence="2" type="ORF">EX30DRAFT_110362</name>
</gene>
<feature type="transmembrane region" description="Helical" evidence="1">
    <location>
        <begin position="15"/>
        <end position="32"/>
    </location>
</feature>
<keyword evidence="1" id="KW-1133">Transmembrane helix</keyword>
<keyword evidence="1" id="KW-0472">Membrane</keyword>
<dbReference type="AlphaFoldDB" id="A0A4S2MQE6"/>
<keyword evidence="1" id="KW-0812">Transmembrane</keyword>
<evidence type="ECO:0008006" key="4">
    <source>
        <dbReference type="Google" id="ProtNLM"/>
    </source>
</evidence>
<dbReference type="Proteomes" id="UP000298138">
    <property type="component" value="Unassembled WGS sequence"/>
</dbReference>
<proteinExistence type="predicted"/>
<evidence type="ECO:0000313" key="3">
    <source>
        <dbReference type="Proteomes" id="UP000298138"/>
    </source>
</evidence>
<dbReference type="EMBL" id="ML220132">
    <property type="protein sequence ID" value="TGZ79305.1"/>
    <property type="molecule type" value="Genomic_DNA"/>
</dbReference>
<protein>
    <recommendedName>
        <fullName evidence="4">STE24 endopeptidase</fullName>
    </recommendedName>
</protein>
<reference evidence="2 3" key="1">
    <citation type="submission" date="2019-04" db="EMBL/GenBank/DDBJ databases">
        <title>Comparative genomics and transcriptomics to analyze fruiting body development in filamentous ascomycetes.</title>
        <authorList>
            <consortium name="DOE Joint Genome Institute"/>
            <person name="Lutkenhaus R."/>
            <person name="Traeger S."/>
            <person name="Breuer J."/>
            <person name="Kuo A."/>
            <person name="Lipzen A."/>
            <person name="Pangilinan J."/>
            <person name="Dilworth D."/>
            <person name="Sandor L."/>
            <person name="Poggeler S."/>
            <person name="Barry K."/>
            <person name="Grigoriev I.V."/>
            <person name="Nowrousian M."/>
        </authorList>
    </citation>
    <scope>NUCLEOTIDE SEQUENCE [LARGE SCALE GENOMIC DNA]</scope>
    <source>
        <strain evidence="2 3">CBS 389.68</strain>
    </source>
</reference>
<name>A0A4S2MQE6_9PEZI</name>